<dbReference type="AlphaFoldDB" id="F2D5L1"/>
<sequence length="61" mass="6611">MAFIIPDHVMQGAPPSPPPPTSKKQSCCLEHLGPFAIITTTFSSFLQHLLPRRGGRGCYSS</sequence>
<evidence type="ECO:0000256" key="1">
    <source>
        <dbReference type="SAM" id="MobiDB-lite"/>
    </source>
</evidence>
<protein>
    <submittedName>
        <fullName evidence="2">Predicted protein</fullName>
    </submittedName>
</protein>
<organism evidence="2">
    <name type="scientific">Hordeum vulgare subsp. vulgare</name>
    <name type="common">Domesticated barley</name>
    <dbReference type="NCBI Taxonomy" id="112509"/>
    <lineage>
        <taxon>Eukaryota</taxon>
        <taxon>Viridiplantae</taxon>
        <taxon>Streptophyta</taxon>
        <taxon>Embryophyta</taxon>
        <taxon>Tracheophyta</taxon>
        <taxon>Spermatophyta</taxon>
        <taxon>Magnoliopsida</taxon>
        <taxon>Liliopsida</taxon>
        <taxon>Poales</taxon>
        <taxon>Poaceae</taxon>
        <taxon>BOP clade</taxon>
        <taxon>Pooideae</taxon>
        <taxon>Triticodae</taxon>
        <taxon>Triticeae</taxon>
        <taxon>Hordeinae</taxon>
        <taxon>Hordeum</taxon>
    </lineage>
</organism>
<reference evidence="2" key="1">
    <citation type="journal article" date="2011" name="Plant Physiol.">
        <title>Comprehensive sequence analysis of 24,783 barley full-length cDNAs derived from 12 clone libraries.</title>
        <authorList>
            <person name="Matsumoto T."/>
            <person name="Tanaka T."/>
            <person name="Sakai H."/>
            <person name="Amano N."/>
            <person name="Kanamori H."/>
            <person name="Kurita K."/>
            <person name="Kikuta A."/>
            <person name="Kamiya K."/>
            <person name="Yamamoto M."/>
            <person name="Ikawa H."/>
            <person name="Fujii N."/>
            <person name="Hori K."/>
            <person name="Itoh T."/>
            <person name="Sato K."/>
        </authorList>
    </citation>
    <scope>NUCLEOTIDE SEQUENCE</scope>
    <source>
        <tissue evidence="2">Shoot</tissue>
    </source>
</reference>
<proteinExistence type="evidence at transcript level"/>
<name>F2D5L1_HORVV</name>
<dbReference type="EMBL" id="AK359171">
    <property type="protein sequence ID" value="BAJ90382.1"/>
    <property type="molecule type" value="mRNA"/>
</dbReference>
<feature type="region of interest" description="Disordered" evidence="1">
    <location>
        <begin position="1"/>
        <end position="25"/>
    </location>
</feature>
<evidence type="ECO:0000313" key="2">
    <source>
        <dbReference type="EMBL" id="BAJ90382.1"/>
    </source>
</evidence>
<accession>F2D5L1</accession>